<dbReference type="PROSITE" id="PS01124">
    <property type="entry name" value="HTH_ARAC_FAMILY_2"/>
    <property type="match status" value="1"/>
</dbReference>
<dbReference type="SUPFAM" id="SSF51215">
    <property type="entry name" value="Regulatory protein AraC"/>
    <property type="match status" value="1"/>
</dbReference>
<keyword evidence="2 5" id="KW-0238">DNA-binding</keyword>
<dbReference type="RefSeq" id="WP_091168355.1">
    <property type="nucleotide sequence ID" value="NZ_CBCSFM010000002.1"/>
</dbReference>
<evidence type="ECO:0000256" key="2">
    <source>
        <dbReference type="ARBA" id="ARBA00023125"/>
    </source>
</evidence>
<dbReference type="Proteomes" id="UP000198657">
    <property type="component" value="Unassembled WGS sequence"/>
</dbReference>
<dbReference type="GO" id="GO:0003700">
    <property type="term" value="F:DNA-binding transcription factor activity"/>
    <property type="evidence" value="ECO:0007669"/>
    <property type="project" value="InterPro"/>
</dbReference>
<evidence type="ECO:0000313" key="5">
    <source>
        <dbReference type="EMBL" id="SEN98752.1"/>
    </source>
</evidence>
<organism evidence="5 6">
    <name type="scientific">Flavobacterium sinopsychrotolerans</name>
    <dbReference type="NCBI Taxonomy" id="604089"/>
    <lineage>
        <taxon>Bacteria</taxon>
        <taxon>Pseudomonadati</taxon>
        <taxon>Bacteroidota</taxon>
        <taxon>Flavobacteriia</taxon>
        <taxon>Flavobacteriales</taxon>
        <taxon>Flavobacteriaceae</taxon>
        <taxon>Flavobacterium</taxon>
    </lineage>
</organism>
<reference evidence="6" key="1">
    <citation type="submission" date="2016-10" db="EMBL/GenBank/DDBJ databases">
        <authorList>
            <person name="Varghese N."/>
            <person name="Submissions S."/>
        </authorList>
    </citation>
    <scope>NUCLEOTIDE SEQUENCE [LARGE SCALE GENOMIC DNA]</scope>
    <source>
        <strain evidence="6">CGMCC 1.8704</strain>
    </source>
</reference>
<evidence type="ECO:0000259" key="4">
    <source>
        <dbReference type="PROSITE" id="PS01124"/>
    </source>
</evidence>
<sequence length="294" mass="35049">MNEIKNIKCSEVTQNELKFAVYHTSDFLPFMQKLNIPHRHNYYMILINEKGIGSQLIDFKESSIEPLSVTCMHYGQIHQWVDYDKIEGYILVFESDFFALRYQNYQLSEFSFLTYRYKQPYLKIAVEKFERLKSIAVWMLHEYKTNETDYEKSLRSLLNLLLIDLNRLFEPIPKNTEFSQSLQLVHHFEELINQHYKQKHFVKEYAAMLNIRPNYLNSVCNDVVKIAAGDLIRNRILLESKRLLIHEQKTVAEIAYELGFEDNSYFGRFFKKYENITPDAFKRTFINASKSSPI</sequence>
<gene>
    <name evidence="5" type="ORF">SAMN04487942_1458</name>
</gene>
<dbReference type="SUPFAM" id="SSF46689">
    <property type="entry name" value="Homeodomain-like"/>
    <property type="match status" value="1"/>
</dbReference>
<evidence type="ECO:0000313" key="6">
    <source>
        <dbReference type="Proteomes" id="UP000198657"/>
    </source>
</evidence>
<protein>
    <submittedName>
        <fullName evidence="5">AraC-type DNA-binding protein</fullName>
    </submittedName>
</protein>
<dbReference type="Gene3D" id="1.10.10.60">
    <property type="entry name" value="Homeodomain-like"/>
    <property type="match status" value="1"/>
</dbReference>
<dbReference type="InterPro" id="IPR020449">
    <property type="entry name" value="Tscrpt_reg_AraC-type_HTH"/>
</dbReference>
<keyword evidence="1" id="KW-0805">Transcription regulation</keyword>
<dbReference type="SMART" id="SM00342">
    <property type="entry name" value="HTH_ARAC"/>
    <property type="match status" value="1"/>
</dbReference>
<dbReference type="PRINTS" id="PR00032">
    <property type="entry name" value="HTHARAC"/>
</dbReference>
<dbReference type="OrthoDB" id="2585681at2"/>
<evidence type="ECO:0000256" key="1">
    <source>
        <dbReference type="ARBA" id="ARBA00023015"/>
    </source>
</evidence>
<feature type="domain" description="HTH araC/xylS-type" evidence="4">
    <location>
        <begin position="186"/>
        <end position="284"/>
    </location>
</feature>
<name>A0A1H8L0R0_9FLAO</name>
<dbReference type="AlphaFoldDB" id="A0A1H8L0R0"/>
<accession>A0A1H8L0R0</accession>
<dbReference type="InterPro" id="IPR018060">
    <property type="entry name" value="HTH_AraC"/>
</dbReference>
<evidence type="ECO:0000256" key="3">
    <source>
        <dbReference type="ARBA" id="ARBA00023163"/>
    </source>
</evidence>
<proteinExistence type="predicted"/>
<dbReference type="InterPro" id="IPR037923">
    <property type="entry name" value="HTH-like"/>
</dbReference>
<dbReference type="PANTHER" id="PTHR43280">
    <property type="entry name" value="ARAC-FAMILY TRANSCRIPTIONAL REGULATOR"/>
    <property type="match status" value="1"/>
</dbReference>
<dbReference type="PANTHER" id="PTHR43280:SF32">
    <property type="entry name" value="TRANSCRIPTIONAL REGULATORY PROTEIN"/>
    <property type="match status" value="1"/>
</dbReference>
<dbReference type="EMBL" id="FODN01000002">
    <property type="protein sequence ID" value="SEN98752.1"/>
    <property type="molecule type" value="Genomic_DNA"/>
</dbReference>
<keyword evidence="3" id="KW-0804">Transcription</keyword>
<dbReference type="InterPro" id="IPR009057">
    <property type="entry name" value="Homeodomain-like_sf"/>
</dbReference>
<dbReference type="Pfam" id="PF12833">
    <property type="entry name" value="HTH_18"/>
    <property type="match status" value="1"/>
</dbReference>
<keyword evidence="6" id="KW-1185">Reference proteome</keyword>
<dbReference type="GO" id="GO:0043565">
    <property type="term" value="F:sequence-specific DNA binding"/>
    <property type="evidence" value="ECO:0007669"/>
    <property type="project" value="InterPro"/>
</dbReference>